<sequence>MFINCKILVEKSRLFPATPALTRYKDTVLPMIKKKSVEAAHIEEKVYNKLNELTVSKLCVRLNTLQYIQNQIGFLEDSIRKSWGIVGHVSERWRDKQVLGSTEEGLPHCNESIDGLLSSFNSIRKTTANAICKICDFIGSRAVFWDMKDSFLFLLYRGNVESTRLESILPQFDVVLDHICSLISDTLRDQVVLSICRATLDCYVWVLLDGGPSRMFANTDFRMMQEDLNLLKEFFEAEGDGLPPAVVEKEAKLAQEILGLYTLQTEHVIEMLMTASEQISTGSDCSTSTISGRRGVEDSQTLLRVLCHKKDREASKFLKRQYQLPPSSEYEDIPVRDSSSRSPLMTDLLKRSTSFHLAEKSQRSFRSIKKKLQAATSEIRHAAAQ</sequence>
<feature type="domain" description="MHD2" evidence="1">
    <location>
        <begin position="162"/>
        <end position="272"/>
    </location>
</feature>
<dbReference type="AlphaFoldDB" id="A0A7J7KUC3"/>
<dbReference type="InterPro" id="IPR014772">
    <property type="entry name" value="Munc13_dom-2"/>
</dbReference>
<name>A0A7J7KUC3_9MAGN</name>
<evidence type="ECO:0000313" key="2">
    <source>
        <dbReference type="EMBL" id="KAF6133951.1"/>
    </source>
</evidence>
<reference evidence="2 3" key="1">
    <citation type="journal article" date="2020" name="IScience">
        <title>Genome Sequencing of the Endangered Kingdonia uniflora (Circaeasteraceae, Ranunculales) Reveals Potential Mechanisms of Evolutionary Specialization.</title>
        <authorList>
            <person name="Sun Y."/>
            <person name="Deng T."/>
            <person name="Zhang A."/>
            <person name="Moore M.J."/>
            <person name="Landis J.B."/>
            <person name="Lin N."/>
            <person name="Zhang H."/>
            <person name="Zhang X."/>
            <person name="Huang J."/>
            <person name="Zhang X."/>
            <person name="Sun H."/>
            <person name="Wang H."/>
        </authorList>
    </citation>
    <scope>NUCLEOTIDE SEQUENCE [LARGE SCALE GENOMIC DNA]</scope>
    <source>
        <strain evidence="2">TB1705</strain>
        <tissue evidence="2">Leaf</tissue>
    </source>
</reference>
<evidence type="ECO:0000259" key="1">
    <source>
        <dbReference type="PROSITE" id="PS51259"/>
    </source>
</evidence>
<accession>A0A7J7KUC3</accession>
<dbReference type="PANTHER" id="PTHR31280">
    <property type="entry name" value="PROTEIN UNC-13 HOMOLOG"/>
    <property type="match status" value="1"/>
</dbReference>
<dbReference type="PANTHER" id="PTHR31280:SF3">
    <property type="entry name" value="DNA TOPOISOMERASE 4 SUBUNIT B (DUF810)"/>
    <property type="match status" value="1"/>
</dbReference>
<comment type="caution">
    <text evidence="2">The sequence shown here is derived from an EMBL/GenBank/DDBJ whole genome shotgun (WGS) entry which is preliminary data.</text>
</comment>
<keyword evidence="3" id="KW-1185">Reference proteome</keyword>
<dbReference type="InterPro" id="IPR008528">
    <property type="entry name" value="unc-13_homologue"/>
</dbReference>
<gene>
    <name evidence="2" type="ORF">GIB67_040715</name>
</gene>
<evidence type="ECO:0000313" key="3">
    <source>
        <dbReference type="Proteomes" id="UP000541444"/>
    </source>
</evidence>
<dbReference type="OrthoDB" id="2015333at2759"/>
<dbReference type="Pfam" id="PF25761">
    <property type="entry name" value="TPR_PATROL1"/>
    <property type="match status" value="1"/>
</dbReference>
<proteinExistence type="predicted"/>
<organism evidence="2 3">
    <name type="scientific">Kingdonia uniflora</name>
    <dbReference type="NCBI Taxonomy" id="39325"/>
    <lineage>
        <taxon>Eukaryota</taxon>
        <taxon>Viridiplantae</taxon>
        <taxon>Streptophyta</taxon>
        <taxon>Embryophyta</taxon>
        <taxon>Tracheophyta</taxon>
        <taxon>Spermatophyta</taxon>
        <taxon>Magnoliopsida</taxon>
        <taxon>Ranunculales</taxon>
        <taxon>Circaeasteraceae</taxon>
        <taxon>Kingdonia</taxon>
    </lineage>
</organism>
<protein>
    <recommendedName>
        <fullName evidence="1">MHD2 domain-containing protein</fullName>
    </recommendedName>
</protein>
<dbReference type="PROSITE" id="PS51259">
    <property type="entry name" value="MHD2"/>
    <property type="match status" value="1"/>
</dbReference>
<dbReference type="EMBL" id="JACGCM010002894">
    <property type="protein sequence ID" value="KAF6133951.1"/>
    <property type="molecule type" value="Genomic_DNA"/>
</dbReference>
<dbReference type="InterPro" id="IPR057984">
    <property type="entry name" value="PATROL1_C"/>
</dbReference>
<dbReference type="Proteomes" id="UP000541444">
    <property type="component" value="Unassembled WGS sequence"/>
</dbReference>